<feature type="domain" description="SUEL-type lectin" evidence="11">
    <location>
        <begin position="36"/>
        <end position="148"/>
    </location>
</feature>
<feature type="domain" description="GAIN-B" evidence="10">
    <location>
        <begin position="504"/>
        <end position="655"/>
    </location>
</feature>
<dbReference type="AlphaFoldDB" id="A0A9J7KIF3"/>
<dbReference type="InterPro" id="IPR046338">
    <property type="entry name" value="GAIN_dom_sf"/>
</dbReference>
<evidence type="ECO:0000256" key="2">
    <source>
        <dbReference type="ARBA" id="ARBA00022692"/>
    </source>
</evidence>
<keyword evidence="5 8" id="KW-0472">Membrane</keyword>
<feature type="transmembrane region" description="Helical" evidence="8">
    <location>
        <begin position="816"/>
        <end position="842"/>
    </location>
</feature>
<feature type="domain" description="G-protein coupled receptors family 2 profile 2" evidence="12">
    <location>
        <begin position="663"/>
        <end position="920"/>
    </location>
</feature>
<dbReference type="GO" id="GO:0030246">
    <property type="term" value="F:carbohydrate binding"/>
    <property type="evidence" value="ECO:0007669"/>
    <property type="project" value="InterPro"/>
</dbReference>
<gene>
    <name evidence="15" type="primary">LOC118405604</name>
</gene>
<dbReference type="OMA" id="EPPGRSD"/>
<dbReference type="SUPFAM" id="SSF81321">
    <property type="entry name" value="Family A G protein-coupled receptor-like"/>
    <property type="match status" value="1"/>
</dbReference>
<evidence type="ECO:0000259" key="11">
    <source>
        <dbReference type="PROSITE" id="PS50228"/>
    </source>
</evidence>
<keyword evidence="14" id="KW-1185">Reference proteome</keyword>
<reference evidence="14" key="1">
    <citation type="journal article" date="2020" name="Nat. Ecol. Evol.">
        <title>Deeply conserved synteny resolves early events in vertebrate evolution.</title>
        <authorList>
            <person name="Simakov O."/>
            <person name="Marletaz F."/>
            <person name="Yue J.X."/>
            <person name="O'Connell B."/>
            <person name="Jenkins J."/>
            <person name="Brandt A."/>
            <person name="Calef R."/>
            <person name="Tung C.H."/>
            <person name="Huang T.K."/>
            <person name="Schmutz J."/>
            <person name="Satoh N."/>
            <person name="Yu J.K."/>
            <person name="Putnam N.H."/>
            <person name="Green R.E."/>
            <person name="Rokhsar D.S."/>
        </authorList>
    </citation>
    <scope>NUCLEOTIDE SEQUENCE [LARGE SCALE GENOMIC DNA]</scope>
    <source>
        <strain evidence="14">S238N-H82</strain>
    </source>
</reference>
<dbReference type="Gene3D" id="2.60.220.50">
    <property type="match status" value="1"/>
</dbReference>
<evidence type="ECO:0000256" key="5">
    <source>
        <dbReference type="ARBA" id="ARBA00023136"/>
    </source>
</evidence>
<dbReference type="InterPro" id="IPR017452">
    <property type="entry name" value="GPCR_Rhodpsn_7TM"/>
</dbReference>
<dbReference type="KEGG" id="bfo:118405604"/>
<dbReference type="InterPro" id="IPR017981">
    <property type="entry name" value="GPCR_2-like_7TM"/>
</dbReference>
<evidence type="ECO:0000256" key="6">
    <source>
        <dbReference type="ARBA" id="ARBA00023157"/>
    </source>
</evidence>
<feature type="domain" description="SUEL-type lectin" evidence="11">
    <location>
        <begin position="155"/>
        <end position="242"/>
    </location>
</feature>
<dbReference type="CDD" id="cd15040">
    <property type="entry name" value="7tmB2_Adhesion"/>
    <property type="match status" value="1"/>
</dbReference>
<feature type="transmembrane region" description="Helical" evidence="8">
    <location>
        <begin position="872"/>
        <end position="890"/>
    </location>
</feature>
<dbReference type="InterPro" id="IPR053066">
    <property type="entry name" value="ADGR_G7"/>
</dbReference>
<proteinExistence type="predicted"/>
<dbReference type="GeneID" id="118405604"/>
<keyword evidence="6" id="KW-1015">Disulfide bond</keyword>
<keyword evidence="4 8" id="KW-1133">Transmembrane helix</keyword>
<dbReference type="PROSITE" id="PS50261">
    <property type="entry name" value="G_PROTEIN_RECEP_F2_4"/>
    <property type="match status" value="1"/>
</dbReference>
<sequence>MARTWTALLTLWCAVQVHTQTTAPSTTAEPPIHQQTCQGETLHIECPPKRIIDVYVATYAALPTPGSSGEGPAYGVSYTEPPGRSDAEMVQDCTGPVYNRSCRFENALQVVKKHCDGKWRCGVTVGEETFGYVCPETEKQLKVTYRCIPAEVARACENRSLQIGCEVGRIHVTYANYGRTSATICPEGPGTDNTECISEGSQEIVSRRCNGKRLCTVPATNGVFTDPCRNTAKYLEVMYLCLREGMANTTVTVTPTETYRPSPAQITLENTTVSTTSVSTTQLTTTTIATPRYCAEDLVETATGPPVIFPRTEAGTFAYSQERCASLSGNGKPHATRYCRENPEGTVEWDPPIFLICDVGLGDLSQTTVTTETAVTVATELQVITTQSATLTPDEVTTTSVLIQEIVSASPTEQVGDSLLTTVDNLMSVNATVLKQSQQERQGPTRVAQALERFADTVMLTERKYTTVRPAVALQAVDVSLEELDMGQGFAFSSSGNTTDSLASGSVSSFTTASRAGSPQDTDISITLPTNLSRVLQINNTADVRVSYILYNDSSLFIDPSQGPVGSRVIGSKLAGLQVKDLTKPVVITLTPLEDISPEDIETVRCVFWDFEAEAGQGAWSSEGCEYKGEENGVYTCEVYHLTNFAAFFDLHGSGFGVHETPLQVITIVGCAISIAGLVLTLLSFVITRKYNRRTTGVHARIQRVVLINLCVTLLAILIIFLAGINQTGSPIGCTVVTALLHYFLLAALIWMAMEAINIYLAAVMVFEQYVTRNFIPKAAALAYGFPFIAMILTVGPSSLYEYRNTNYCWLAQMPLIYAFLLPAGVILLFNLVLFCIILYNLAKRERKQIKLTGSKKDESDPKWVVRQLRRAVSLLVLFGLTWMFGFFVINDTRIVFAYLFCIFNTLQGLFIFIFHCVLREDVQKWWDKVYCKGRKKDRYIVKRSTFSSSTGRTPERIHLNVTPTTSRA</sequence>
<evidence type="ECO:0000313" key="14">
    <source>
        <dbReference type="Proteomes" id="UP000001554"/>
    </source>
</evidence>
<dbReference type="Pfam" id="PF26588">
    <property type="entry name" value="GAIN_ADGRA3"/>
    <property type="match status" value="1"/>
</dbReference>
<dbReference type="RefSeq" id="XP_035661043.1">
    <property type="nucleotide sequence ID" value="XM_035805150.1"/>
</dbReference>
<dbReference type="FunFam" id="1.20.1070.10:FF:000495">
    <property type="entry name" value="Predicted protein"/>
    <property type="match status" value="1"/>
</dbReference>
<evidence type="ECO:0000256" key="9">
    <source>
        <dbReference type="SAM" id="SignalP"/>
    </source>
</evidence>
<dbReference type="GO" id="GO:0004930">
    <property type="term" value="F:G protein-coupled receptor activity"/>
    <property type="evidence" value="ECO:0000318"/>
    <property type="project" value="GO_Central"/>
</dbReference>
<dbReference type="FunFam" id="2.60.120.740:FF:000001">
    <property type="entry name" value="Adhesion G protein-coupled receptor L2"/>
    <property type="match status" value="1"/>
</dbReference>
<dbReference type="InterPro" id="IPR000832">
    <property type="entry name" value="GPCR_2_secretin-like"/>
</dbReference>
<dbReference type="InterPro" id="IPR057244">
    <property type="entry name" value="GAIN_B"/>
</dbReference>
<dbReference type="Gene3D" id="1.20.1070.10">
    <property type="entry name" value="Rhodopsin 7-helix transmembrane proteins"/>
    <property type="match status" value="1"/>
</dbReference>
<dbReference type="InterPro" id="IPR000203">
    <property type="entry name" value="GPS"/>
</dbReference>
<dbReference type="InterPro" id="IPR058808">
    <property type="entry name" value="GAIN_ADGRA2/3"/>
</dbReference>
<dbReference type="CDD" id="cd22827">
    <property type="entry name" value="Gal_Rha_Lectin_SUL-I-like"/>
    <property type="match status" value="1"/>
</dbReference>
<dbReference type="PRINTS" id="PR00249">
    <property type="entry name" value="GPCRSECRETIN"/>
</dbReference>
<evidence type="ECO:0000256" key="1">
    <source>
        <dbReference type="ARBA" id="ARBA00004141"/>
    </source>
</evidence>
<feature type="transmembrane region" description="Helical" evidence="8">
    <location>
        <begin position="665"/>
        <end position="686"/>
    </location>
</feature>
<dbReference type="Proteomes" id="UP000001554">
    <property type="component" value="Chromosome 18"/>
</dbReference>
<dbReference type="InterPro" id="IPR000922">
    <property type="entry name" value="Lectin_gal-bd_dom"/>
</dbReference>
<dbReference type="PANTHER" id="PTHR47767">
    <property type="entry name" value="ADHESION G PROTEIN-COUPLED RECEPTOR G7"/>
    <property type="match status" value="1"/>
</dbReference>
<feature type="transmembrane region" description="Helical" evidence="8">
    <location>
        <begin position="896"/>
        <end position="919"/>
    </location>
</feature>
<dbReference type="InterPro" id="IPR017983">
    <property type="entry name" value="GPCR_2_secretin-like_CS"/>
</dbReference>
<feature type="transmembrane region" description="Helical" evidence="8">
    <location>
        <begin position="779"/>
        <end position="796"/>
    </location>
</feature>
<feature type="transmembrane region" description="Helical" evidence="8">
    <location>
        <begin position="745"/>
        <end position="767"/>
    </location>
</feature>
<evidence type="ECO:0000256" key="7">
    <source>
        <dbReference type="SAM" id="MobiDB-lite"/>
    </source>
</evidence>
<keyword evidence="3 9" id="KW-0732">Signal</keyword>
<evidence type="ECO:0000256" key="8">
    <source>
        <dbReference type="SAM" id="Phobius"/>
    </source>
</evidence>
<evidence type="ECO:0000256" key="4">
    <source>
        <dbReference type="ARBA" id="ARBA00022989"/>
    </source>
</evidence>
<keyword evidence="2 8" id="KW-0812">Transmembrane</keyword>
<dbReference type="PROSITE" id="PS00650">
    <property type="entry name" value="G_PROTEIN_RECEP_F2_2"/>
    <property type="match status" value="1"/>
</dbReference>
<evidence type="ECO:0000259" key="12">
    <source>
        <dbReference type="PROSITE" id="PS50261"/>
    </source>
</evidence>
<dbReference type="PROSITE" id="PS50221">
    <property type="entry name" value="GAIN_B"/>
    <property type="match status" value="1"/>
</dbReference>
<dbReference type="GO" id="GO:0005886">
    <property type="term" value="C:plasma membrane"/>
    <property type="evidence" value="ECO:0000318"/>
    <property type="project" value="GO_Central"/>
</dbReference>
<organism evidence="14 15">
    <name type="scientific">Branchiostoma floridae</name>
    <name type="common">Florida lancelet</name>
    <name type="synonym">Amphioxus</name>
    <dbReference type="NCBI Taxonomy" id="7739"/>
    <lineage>
        <taxon>Eukaryota</taxon>
        <taxon>Metazoa</taxon>
        <taxon>Chordata</taxon>
        <taxon>Cephalochordata</taxon>
        <taxon>Leptocardii</taxon>
        <taxon>Amphioxiformes</taxon>
        <taxon>Branchiostomatidae</taxon>
        <taxon>Branchiostoma</taxon>
    </lineage>
</organism>
<dbReference type="GO" id="GO:0007186">
    <property type="term" value="P:G protein-coupled receptor signaling pathway"/>
    <property type="evidence" value="ECO:0000318"/>
    <property type="project" value="GO_Central"/>
</dbReference>
<dbReference type="Gene3D" id="2.60.120.740">
    <property type="match status" value="2"/>
</dbReference>
<dbReference type="PANTHER" id="PTHR47767:SF1">
    <property type="entry name" value="ADHESION G PROTEIN-COUPLED RECEPTOR G7"/>
    <property type="match status" value="1"/>
</dbReference>
<name>A0A9J7KIF3_BRAFL</name>
<dbReference type="GO" id="GO:0007166">
    <property type="term" value="P:cell surface receptor signaling pathway"/>
    <property type="evidence" value="ECO:0007669"/>
    <property type="project" value="InterPro"/>
</dbReference>
<dbReference type="OrthoDB" id="10037534at2759"/>
<accession>A0A9J7KIF3</accession>
<dbReference type="PROSITE" id="PS50262">
    <property type="entry name" value="G_PROTEIN_RECEP_F1_2"/>
    <property type="match status" value="1"/>
</dbReference>
<dbReference type="CDD" id="cd22823">
    <property type="entry name" value="Gal_Rha_Lectin"/>
    <property type="match status" value="1"/>
</dbReference>
<evidence type="ECO:0000259" key="13">
    <source>
        <dbReference type="PROSITE" id="PS50262"/>
    </source>
</evidence>
<feature type="region of interest" description="Disordered" evidence="7">
    <location>
        <begin position="949"/>
        <end position="969"/>
    </location>
</feature>
<feature type="transmembrane region" description="Helical" evidence="8">
    <location>
        <begin position="706"/>
        <end position="725"/>
    </location>
</feature>
<reference evidence="15" key="2">
    <citation type="submission" date="2025-08" db="UniProtKB">
        <authorList>
            <consortium name="RefSeq"/>
        </authorList>
    </citation>
    <scope>IDENTIFICATION</scope>
    <source>
        <strain evidence="15">S238N-H82</strain>
        <tissue evidence="15">Testes</tissue>
    </source>
</reference>
<evidence type="ECO:0000313" key="15">
    <source>
        <dbReference type="RefSeq" id="XP_035661043.1"/>
    </source>
</evidence>
<dbReference type="InterPro" id="IPR043159">
    <property type="entry name" value="Lectin_gal-bd_sf"/>
</dbReference>
<feature type="signal peptide" evidence="9">
    <location>
        <begin position="1"/>
        <end position="19"/>
    </location>
</feature>
<comment type="subcellular location">
    <subcellularLocation>
        <location evidence="1">Membrane</location>
        <topology evidence="1">Multi-pass membrane protein</topology>
    </subcellularLocation>
</comment>
<dbReference type="Pfam" id="PF01825">
    <property type="entry name" value="GPS"/>
    <property type="match status" value="1"/>
</dbReference>
<feature type="domain" description="G-protein coupled receptors family 1 profile" evidence="13">
    <location>
        <begin position="677"/>
        <end position="884"/>
    </location>
</feature>
<dbReference type="PROSITE" id="PS50228">
    <property type="entry name" value="SUEL_LECTIN"/>
    <property type="match status" value="2"/>
</dbReference>
<evidence type="ECO:0000256" key="3">
    <source>
        <dbReference type="ARBA" id="ARBA00022729"/>
    </source>
</evidence>
<feature type="chain" id="PRO_5039953000" evidence="9">
    <location>
        <begin position="20"/>
        <end position="969"/>
    </location>
</feature>
<dbReference type="SMART" id="SM00303">
    <property type="entry name" value="GPS"/>
    <property type="match status" value="1"/>
</dbReference>
<feature type="region of interest" description="Disordered" evidence="7">
    <location>
        <begin position="503"/>
        <end position="522"/>
    </location>
</feature>
<dbReference type="Pfam" id="PF00002">
    <property type="entry name" value="7tm_2"/>
    <property type="match status" value="1"/>
</dbReference>
<evidence type="ECO:0000259" key="10">
    <source>
        <dbReference type="PROSITE" id="PS50221"/>
    </source>
</evidence>
<dbReference type="Pfam" id="PF02140">
    <property type="entry name" value="SUEL_Lectin"/>
    <property type="match status" value="2"/>
</dbReference>
<protein>
    <submittedName>
        <fullName evidence="15">Adhesion G-protein coupled receptor G7-like isoform X1</fullName>
    </submittedName>
</protein>